<dbReference type="Proteomes" id="UP000000377">
    <property type="component" value="Chromosome"/>
</dbReference>
<feature type="transmembrane region" description="Helical" evidence="2">
    <location>
        <begin position="65"/>
        <end position="90"/>
    </location>
</feature>
<dbReference type="STRING" id="749414.SBI_07479"/>
<keyword evidence="2" id="KW-0472">Membrane</keyword>
<dbReference type="eggNOG" id="COG2899">
    <property type="taxonomic scope" value="Bacteria"/>
</dbReference>
<dbReference type="RefSeq" id="WP_014180049.1">
    <property type="nucleotide sequence ID" value="NC_016582.1"/>
</dbReference>
<dbReference type="HOGENOM" id="CLU_034539_1_0_11"/>
<feature type="region of interest" description="Disordered" evidence="1">
    <location>
        <begin position="219"/>
        <end position="238"/>
    </location>
</feature>
<organism evidence="3 4">
    <name type="scientific">Streptomyces bingchenggensis (strain BCW-1)</name>
    <dbReference type="NCBI Taxonomy" id="749414"/>
    <lineage>
        <taxon>Bacteria</taxon>
        <taxon>Bacillati</taxon>
        <taxon>Actinomycetota</taxon>
        <taxon>Actinomycetes</taxon>
        <taxon>Kitasatosporales</taxon>
        <taxon>Streptomycetaceae</taxon>
        <taxon>Streptomyces</taxon>
    </lineage>
</organism>
<dbReference type="AlphaFoldDB" id="D7C981"/>
<keyword evidence="4" id="KW-1185">Reference proteome</keyword>
<protein>
    <recommendedName>
        <fullName evidence="5">Integral membrane protein</fullName>
    </recommendedName>
</protein>
<dbReference type="EMBL" id="CP002047">
    <property type="protein sequence ID" value="ADI10599.1"/>
    <property type="molecule type" value="Genomic_DNA"/>
</dbReference>
<proteinExistence type="predicted"/>
<evidence type="ECO:0008006" key="5">
    <source>
        <dbReference type="Google" id="ProtNLM"/>
    </source>
</evidence>
<dbReference type="PANTHER" id="PTHR30238">
    <property type="entry name" value="MEMBRANE BOUND PREDICTED REDOX MODULATOR"/>
    <property type="match status" value="1"/>
</dbReference>
<evidence type="ECO:0000313" key="3">
    <source>
        <dbReference type="EMBL" id="ADI10599.1"/>
    </source>
</evidence>
<gene>
    <name evidence="3" type="ordered locus">SBI_07479</name>
</gene>
<dbReference type="InterPro" id="IPR007427">
    <property type="entry name" value="DUF475"/>
</dbReference>
<feature type="transmembrane region" description="Helical" evidence="2">
    <location>
        <begin position="245"/>
        <end position="263"/>
    </location>
</feature>
<sequence>MLLKTFGWSFAVTAAGLALAGVLWGWKGLAIVGILSILEISLSFDNAVINAGVLRKMNAFWQKIFLTVGILIAVFGMRLVFPVIIVAITAKMGPLEAVDLAINNKDKYEHLVTAAHPAIAAFGGMFLLMIFLDFIFEERDIKWLGWLERPLAKLGKLETLSIVVALLVLLVTAMTFATDVAHGGGDKTATVLLAGVAGLLTYLIVGGISGYFEDKLEEEEEEVEEAEEAERAEKAASGAQKGSQGATVVGLAGKAAFFLFLYLEVIDASFSFDGVIGAFAITNDIFEMALGLGIGAMYIRSLTVYLVRKGTLDDYVYLEHGAHYAIGALAAILLITIKYEIHEVITGLIGIVLIGASYWSSVVRNRREEAAGGEDAESKAEVTSGV</sequence>
<dbReference type="NCBIfam" id="NF010613">
    <property type="entry name" value="PRK14013.1-3"/>
    <property type="match status" value="1"/>
</dbReference>
<keyword evidence="2" id="KW-1133">Transmembrane helix</keyword>
<name>D7C981_STRBB</name>
<reference evidence="3 4" key="1">
    <citation type="journal article" date="2010" name="J. Bacteriol.">
        <title>Genome sequence of the milbemycin-producing bacterium Streptomyces bingchenggensis.</title>
        <authorList>
            <person name="Wang X.J."/>
            <person name="Yan Y.J."/>
            <person name="Zhang B."/>
            <person name="An J."/>
            <person name="Wang J.J."/>
            <person name="Tian J."/>
            <person name="Jiang L."/>
            <person name="Chen Y.H."/>
            <person name="Huang S.X."/>
            <person name="Yin M."/>
            <person name="Zhang J."/>
            <person name="Gao A.L."/>
            <person name="Liu C.X."/>
            <person name="Zhu Z.X."/>
            <person name="Xiang W.S."/>
        </authorList>
    </citation>
    <scope>NUCLEOTIDE SEQUENCE [LARGE SCALE GENOMIC DNA]</scope>
    <source>
        <strain evidence="3 4">BCW-1</strain>
    </source>
</reference>
<dbReference type="PATRIC" id="fig|749414.3.peg.7691"/>
<dbReference type="PANTHER" id="PTHR30238:SF4">
    <property type="entry name" value="SLL1022 PROTEIN"/>
    <property type="match status" value="1"/>
</dbReference>
<feature type="compositionally biased region" description="Acidic residues" evidence="1">
    <location>
        <begin position="219"/>
        <end position="228"/>
    </location>
</feature>
<dbReference type="Pfam" id="PF04332">
    <property type="entry name" value="DUF475"/>
    <property type="match status" value="1"/>
</dbReference>
<accession>D7C981</accession>
<feature type="transmembrane region" description="Helical" evidence="2">
    <location>
        <begin position="275"/>
        <end position="300"/>
    </location>
</feature>
<feature type="transmembrane region" description="Helical" evidence="2">
    <location>
        <begin position="110"/>
        <end position="136"/>
    </location>
</feature>
<feature type="transmembrane region" description="Helical" evidence="2">
    <location>
        <begin position="157"/>
        <end position="177"/>
    </location>
</feature>
<feature type="transmembrane region" description="Helical" evidence="2">
    <location>
        <begin position="189"/>
        <end position="212"/>
    </location>
</feature>
<evidence type="ECO:0000256" key="2">
    <source>
        <dbReference type="SAM" id="Phobius"/>
    </source>
</evidence>
<evidence type="ECO:0000313" key="4">
    <source>
        <dbReference type="Proteomes" id="UP000000377"/>
    </source>
</evidence>
<feature type="transmembrane region" description="Helical" evidence="2">
    <location>
        <begin position="345"/>
        <end position="363"/>
    </location>
</feature>
<evidence type="ECO:0000256" key="1">
    <source>
        <dbReference type="SAM" id="MobiDB-lite"/>
    </source>
</evidence>
<keyword evidence="2" id="KW-0812">Transmembrane</keyword>
<feature type="transmembrane region" description="Helical" evidence="2">
    <location>
        <begin position="30"/>
        <end position="53"/>
    </location>
</feature>
<dbReference type="KEGG" id="sbh:SBI_07479"/>
<feature type="transmembrane region" description="Helical" evidence="2">
    <location>
        <begin position="321"/>
        <end position="339"/>
    </location>
</feature>